<dbReference type="PANTHER" id="PTHR42917">
    <property type="entry name" value="2,4-DIENOYL-COA REDUCTASE"/>
    <property type="match status" value="1"/>
</dbReference>
<dbReference type="RefSeq" id="WP_284280305.1">
    <property type="nucleotide sequence ID" value="NZ_BSOJ01000009.1"/>
</dbReference>
<accession>A0ABQ5YSU7</accession>
<dbReference type="PANTHER" id="PTHR42917:SF2">
    <property type="entry name" value="2,4-DIENOYL-COA REDUCTASE [(2E)-ENOYL-COA-PRODUCING]"/>
    <property type="match status" value="1"/>
</dbReference>
<comment type="similarity">
    <text evidence="3">In the N-terminal section; belongs to the NADH:flavin oxidoreductase/NADH oxidase family.</text>
</comment>
<evidence type="ECO:0000259" key="11">
    <source>
        <dbReference type="Pfam" id="PF07992"/>
    </source>
</evidence>
<name>A0ABQ5YSU7_9BURK</name>
<dbReference type="SUPFAM" id="SSF51905">
    <property type="entry name" value="FAD/NAD(P)-binding domain"/>
    <property type="match status" value="1"/>
</dbReference>
<dbReference type="InterPro" id="IPR036188">
    <property type="entry name" value="FAD/NAD-bd_sf"/>
</dbReference>
<dbReference type="InterPro" id="IPR001155">
    <property type="entry name" value="OxRdtase_FMN_N"/>
</dbReference>
<dbReference type="PRINTS" id="PR00469">
    <property type="entry name" value="PNDRDTASEII"/>
</dbReference>
<dbReference type="SUPFAM" id="SSF51395">
    <property type="entry name" value="FMN-linked oxidoreductases"/>
    <property type="match status" value="1"/>
</dbReference>
<dbReference type="InterPro" id="IPR013785">
    <property type="entry name" value="Aldolase_TIM"/>
</dbReference>
<keyword evidence="13" id="KW-1185">Reference proteome</keyword>
<dbReference type="PRINTS" id="PR00368">
    <property type="entry name" value="FADPNR"/>
</dbReference>
<protein>
    <submittedName>
        <fullName evidence="12">2,4-dienoyl-CoA reductase</fullName>
    </submittedName>
</protein>
<sequence length="678" mass="74395">MSTPYPHLNAPLDLGFTTLKNRIMMGSMHTGLEDKYKEYDQFAAYFEARAKGGTALIVTGGFSPNLEGWLYPFASKMSSRSAVKHHLKITEAVHKHDGKIVMQLLHAGRYAYHPLSVSASNIKSPINPFKPRELGDFGIRRTIASFAKAAKLAQEAGYDGVEVMGSEGYFLNQFICKRTNQRTDRWGGPVENRARLSTEIVRRIRETVGPNFIIIYRHSLLDLVEGGNTWDEVETIAKMIEEAGATLLNTGIGWHEARVPTIVTSVPRAAFAEQTARLKKVLSIPVIASNRINTPEVAEDLIASGACDMVSMARPLLADPEFANKAREGRADEINTCIACNQACLDHTFTLKKASCLVNPRACHETEIVDKPVTRRKKMAVVGAGPAGLASATELARRGHDVTLFDQASQIGGQFNMAKLIPGKEEFYETLRYFGKQLEIQGVKQRLGQRVDADLLASEGFEEVILATGIKPRTPAIEGVTHPKVLSYIDVLLHKAEVGKKVAVIGAGGIGFDVSEFLAHDPAHKSPTLDLEAWKKEWGITFDPNNAGGIDRVEPQPPAPAREIWLCQRKDEPLGKRLGKTSGWVHKASLKSRRVHFMQGVDYLKIDDLGLHLLTPHGPEILKVDNVILCAGQEPLRELAEPIQAKGMTVHVVGGAFVAAELDAKRAINQATRLAVTL</sequence>
<evidence type="ECO:0000256" key="2">
    <source>
        <dbReference type="ARBA" id="ARBA00001966"/>
    </source>
</evidence>
<dbReference type="InterPro" id="IPR051793">
    <property type="entry name" value="NADH:flavin_oxidoreductase"/>
</dbReference>
<keyword evidence="7" id="KW-0560">Oxidoreductase</keyword>
<dbReference type="Pfam" id="PF07992">
    <property type="entry name" value="Pyr_redox_2"/>
    <property type="match status" value="1"/>
</dbReference>
<keyword evidence="4" id="KW-0285">Flavoprotein</keyword>
<keyword evidence="5" id="KW-0288">FMN</keyword>
<comment type="cofactor">
    <cofactor evidence="1">
        <name>FMN</name>
        <dbReference type="ChEBI" id="CHEBI:58210"/>
    </cofactor>
</comment>
<evidence type="ECO:0000256" key="6">
    <source>
        <dbReference type="ARBA" id="ARBA00022723"/>
    </source>
</evidence>
<dbReference type="Gene3D" id="3.40.50.720">
    <property type="entry name" value="NAD(P)-binding Rossmann-like Domain"/>
    <property type="match status" value="1"/>
</dbReference>
<keyword evidence="9" id="KW-0411">Iron-sulfur</keyword>
<evidence type="ECO:0000313" key="12">
    <source>
        <dbReference type="EMBL" id="GLR25864.1"/>
    </source>
</evidence>
<evidence type="ECO:0000313" key="13">
    <source>
        <dbReference type="Proteomes" id="UP001156664"/>
    </source>
</evidence>
<dbReference type="Pfam" id="PF00724">
    <property type="entry name" value="Oxidored_FMN"/>
    <property type="match status" value="1"/>
</dbReference>
<keyword evidence="8" id="KW-0408">Iron</keyword>
<feature type="domain" description="FAD/NAD(P)-binding" evidence="11">
    <location>
        <begin position="378"/>
        <end position="650"/>
    </location>
</feature>
<keyword evidence="6" id="KW-0479">Metal-binding</keyword>
<dbReference type="EMBL" id="BSOJ01000009">
    <property type="protein sequence ID" value="GLR25864.1"/>
    <property type="molecule type" value="Genomic_DNA"/>
</dbReference>
<evidence type="ECO:0000256" key="7">
    <source>
        <dbReference type="ARBA" id="ARBA00023002"/>
    </source>
</evidence>
<evidence type="ECO:0000256" key="8">
    <source>
        <dbReference type="ARBA" id="ARBA00023004"/>
    </source>
</evidence>
<comment type="caution">
    <text evidence="12">The sequence shown here is derived from an EMBL/GenBank/DDBJ whole genome shotgun (WGS) entry which is preliminary data.</text>
</comment>
<comment type="cofactor">
    <cofactor evidence="2">
        <name>[4Fe-4S] cluster</name>
        <dbReference type="ChEBI" id="CHEBI:49883"/>
    </cofactor>
</comment>
<dbReference type="Gene3D" id="3.20.20.70">
    <property type="entry name" value="Aldolase class I"/>
    <property type="match status" value="1"/>
</dbReference>
<dbReference type="SUPFAM" id="SSF51971">
    <property type="entry name" value="Nucleotide-binding domain"/>
    <property type="match status" value="1"/>
</dbReference>
<dbReference type="Gene3D" id="3.50.50.60">
    <property type="entry name" value="FAD/NAD(P)-binding domain"/>
    <property type="match status" value="1"/>
</dbReference>
<proteinExistence type="inferred from homology"/>
<feature type="domain" description="NADH:flavin oxidoreductase/NADH oxidase N-terminal" evidence="10">
    <location>
        <begin position="8"/>
        <end position="333"/>
    </location>
</feature>
<evidence type="ECO:0000256" key="4">
    <source>
        <dbReference type="ARBA" id="ARBA00022630"/>
    </source>
</evidence>
<evidence type="ECO:0000256" key="9">
    <source>
        <dbReference type="ARBA" id="ARBA00023014"/>
    </source>
</evidence>
<dbReference type="CDD" id="cd02930">
    <property type="entry name" value="DCR_FMN"/>
    <property type="match status" value="1"/>
</dbReference>
<evidence type="ECO:0000256" key="3">
    <source>
        <dbReference type="ARBA" id="ARBA00011048"/>
    </source>
</evidence>
<gene>
    <name evidence="12" type="primary">fadH1</name>
    <name evidence="12" type="ORF">GCM10007875_09520</name>
</gene>
<evidence type="ECO:0000259" key="10">
    <source>
        <dbReference type="Pfam" id="PF00724"/>
    </source>
</evidence>
<evidence type="ECO:0000256" key="5">
    <source>
        <dbReference type="ARBA" id="ARBA00022643"/>
    </source>
</evidence>
<dbReference type="InterPro" id="IPR023753">
    <property type="entry name" value="FAD/NAD-binding_dom"/>
</dbReference>
<organism evidence="12 13">
    <name type="scientific">Limnobacter litoralis</name>
    <dbReference type="NCBI Taxonomy" id="481366"/>
    <lineage>
        <taxon>Bacteria</taxon>
        <taxon>Pseudomonadati</taxon>
        <taxon>Pseudomonadota</taxon>
        <taxon>Betaproteobacteria</taxon>
        <taxon>Burkholderiales</taxon>
        <taxon>Burkholderiaceae</taxon>
        <taxon>Limnobacter</taxon>
    </lineage>
</organism>
<dbReference type="Proteomes" id="UP001156664">
    <property type="component" value="Unassembled WGS sequence"/>
</dbReference>
<reference evidence="13" key="1">
    <citation type="journal article" date="2019" name="Int. J. Syst. Evol. Microbiol.">
        <title>The Global Catalogue of Microorganisms (GCM) 10K type strain sequencing project: providing services to taxonomists for standard genome sequencing and annotation.</title>
        <authorList>
            <consortium name="The Broad Institute Genomics Platform"/>
            <consortium name="The Broad Institute Genome Sequencing Center for Infectious Disease"/>
            <person name="Wu L."/>
            <person name="Ma J."/>
        </authorList>
    </citation>
    <scope>NUCLEOTIDE SEQUENCE [LARGE SCALE GENOMIC DNA]</scope>
    <source>
        <strain evidence="13">NBRC 105857</strain>
    </source>
</reference>
<evidence type="ECO:0000256" key="1">
    <source>
        <dbReference type="ARBA" id="ARBA00001917"/>
    </source>
</evidence>